<dbReference type="GO" id="GO:0003700">
    <property type="term" value="F:DNA-binding transcription factor activity"/>
    <property type="evidence" value="ECO:0007669"/>
    <property type="project" value="InterPro"/>
</dbReference>
<keyword evidence="4" id="KW-0238">DNA-binding</keyword>
<keyword evidence="5" id="KW-0804">Transcription</keyword>
<evidence type="ECO:0000259" key="8">
    <source>
        <dbReference type="PROSITE" id="PS51519"/>
    </source>
</evidence>
<dbReference type="EMBL" id="HBFN01027407">
    <property type="protein sequence ID" value="CAD8802164.1"/>
    <property type="molecule type" value="Transcribed_RNA"/>
</dbReference>
<keyword evidence="6" id="KW-0539">Nucleus</keyword>
<keyword evidence="3" id="KW-0175">Coiled coil</keyword>
<dbReference type="PANTHER" id="PTHR46373:SF2">
    <property type="entry name" value="RWP-RK DOMAIN-CONTAINING PROTEIN"/>
    <property type="match status" value="1"/>
</dbReference>
<keyword evidence="2" id="KW-0805">Transcription regulation</keyword>
<evidence type="ECO:0000256" key="4">
    <source>
        <dbReference type="ARBA" id="ARBA00023125"/>
    </source>
</evidence>
<feature type="region of interest" description="Disordered" evidence="7">
    <location>
        <begin position="30"/>
        <end position="74"/>
    </location>
</feature>
<feature type="region of interest" description="Disordered" evidence="7">
    <location>
        <begin position="1"/>
        <end position="20"/>
    </location>
</feature>
<evidence type="ECO:0000256" key="2">
    <source>
        <dbReference type="ARBA" id="ARBA00023015"/>
    </source>
</evidence>
<evidence type="ECO:0000256" key="7">
    <source>
        <dbReference type="SAM" id="MobiDB-lite"/>
    </source>
</evidence>
<evidence type="ECO:0000313" key="9">
    <source>
        <dbReference type="EMBL" id="CAD8802164.1"/>
    </source>
</evidence>
<evidence type="ECO:0000256" key="1">
    <source>
        <dbReference type="ARBA" id="ARBA00004049"/>
    </source>
</evidence>
<protein>
    <recommendedName>
        <fullName evidence="8">RWP-RK domain-containing protein</fullName>
    </recommendedName>
</protein>
<evidence type="ECO:0000256" key="3">
    <source>
        <dbReference type="ARBA" id="ARBA00023054"/>
    </source>
</evidence>
<gene>
    <name evidence="9" type="ORF">HTEP1355_LOCUS15839</name>
</gene>
<proteinExistence type="predicted"/>
<feature type="domain" description="RWP-RK" evidence="8">
    <location>
        <begin position="62"/>
        <end position="148"/>
    </location>
</feature>
<dbReference type="InterPro" id="IPR044607">
    <property type="entry name" value="RKD-like"/>
</dbReference>
<comment type="function">
    <text evidence="1">Putative transcription factor.</text>
</comment>
<dbReference type="PANTHER" id="PTHR46373">
    <property type="entry name" value="PROTEIN RKD4"/>
    <property type="match status" value="1"/>
</dbReference>
<accession>A0A7S0Z3U7</accession>
<organism evidence="9">
    <name type="scientific">Hemiselmis tepida</name>
    <dbReference type="NCBI Taxonomy" id="464990"/>
    <lineage>
        <taxon>Eukaryota</taxon>
        <taxon>Cryptophyceae</taxon>
        <taxon>Cryptomonadales</taxon>
        <taxon>Hemiselmidaceae</taxon>
        <taxon>Hemiselmis</taxon>
    </lineage>
</organism>
<evidence type="ECO:0000256" key="5">
    <source>
        <dbReference type="ARBA" id="ARBA00023163"/>
    </source>
</evidence>
<dbReference type="Pfam" id="PF02042">
    <property type="entry name" value="RWP-RK"/>
    <property type="match status" value="1"/>
</dbReference>
<sequence length="334" mass="35344">MPRRPRGPHSPSAMPLRERSKRVVVLLQQEARNLRLNPPPPFAAEDRSRNSASPTGAADDFAVTPRRRSGQERRAPVVLTREIIESYFSMPLSAASKDLGLCATAIKKVCRKMGIAKWPFRDRLLAQKHEEEEAEEAARRMGGIMGPDGLELDETAQQRVVADMLLMGEWGDDEDATSCAETPKMGGGDDTPPARGPMSEASEGSVVDTTSCDASVCDGSPADDDLDAAADTLAPQAAEAAIAGAAAPGALARPSVHPAQAPYSSAKPVAPPPARVAFKAPELGAGRDTSTSYVLRPDETCAYPPDSLLDEFSVGDAGVFDGCVADMDATLYLD</sequence>
<dbReference type="GO" id="GO:0003677">
    <property type="term" value="F:DNA binding"/>
    <property type="evidence" value="ECO:0007669"/>
    <property type="project" value="UniProtKB-KW"/>
</dbReference>
<dbReference type="AlphaFoldDB" id="A0A7S0Z3U7"/>
<dbReference type="PROSITE" id="PS51519">
    <property type="entry name" value="RWP_RK"/>
    <property type="match status" value="1"/>
</dbReference>
<dbReference type="InterPro" id="IPR003035">
    <property type="entry name" value="RWP-RK_dom"/>
</dbReference>
<feature type="region of interest" description="Disordered" evidence="7">
    <location>
        <begin position="172"/>
        <end position="219"/>
    </location>
</feature>
<name>A0A7S0Z3U7_9CRYP</name>
<reference evidence="9" key="1">
    <citation type="submission" date="2021-01" db="EMBL/GenBank/DDBJ databases">
        <authorList>
            <person name="Corre E."/>
            <person name="Pelletier E."/>
            <person name="Niang G."/>
            <person name="Scheremetjew M."/>
            <person name="Finn R."/>
            <person name="Kale V."/>
            <person name="Holt S."/>
            <person name="Cochrane G."/>
            <person name="Meng A."/>
            <person name="Brown T."/>
            <person name="Cohen L."/>
        </authorList>
    </citation>
    <scope>NUCLEOTIDE SEQUENCE</scope>
    <source>
        <strain evidence="9">CCMP443</strain>
    </source>
</reference>
<evidence type="ECO:0000256" key="6">
    <source>
        <dbReference type="ARBA" id="ARBA00023242"/>
    </source>
</evidence>